<protein>
    <submittedName>
        <fullName evidence="2">Uncharacterized protein</fullName>
    </submittedName>
</protein>
<dbReference type="EMBL" id="JADOUF010000001">
    <property type="protein sequence ID" value="MBG6137959.1"/>
    <property type="molecule type" value="Genomic_DNA"/>
</dbReference>
<name>A0A8J7KKD4_9ACTN</name>
<sequence>MPRHLILRLPAGPGHALWSGRDFLGGPERVYLFASGEDLAAHLATVPGFAAHPVAADAPRAGGSAPAARVPDEGLSTRGTDVPGAGVGAVRAVAADDSEAETFDLVGIGRILAASLPTEARPQHRTPAGDWEPLPADSTGSLPPDALDGAVTMLRALFASRAWANPLLTPQRALAATSLVTEAADRAGRLDAGALGALAAEHRYRAVSWWWQVLEATEAIMDRRIGP</sequence>
<keyword evidence="3" id="KW-1185">Reference proteome</keyword>
<evidence type="ECO:0000256" key="1">
    <source>
        <dbReference type="SAM" id="MobiDB-lite"/>
    </source>
</evidence>
<gene>
    <name evidence="2" type="ORF">IW245_004153</name>
</gene>
<accession>A0A8J7KKD4</accession>
<dbReference type="RefSeq" id="WP_197004766.1">
    <property type="nucleotide sequence ID" value="NZ_BONS01000017.1"/>
</dbReference>
<evidence type="ECO:0000313" key="3">
    <source>
        <dbReference type="Proteomes" id="UP000622552"/>
    </source>
</evidence>
<feature type="region of interest" description="Disordered" evidence="1">
    <location>
        <begin position="58"/>
        <end position="82"/>
    </location>
</feature>
<comment type="caution">
    <text evidence="2">The sequence shown here is derived from an EMBL/GenBank/DDBJ whole genome shotgun (WGS) entry which is preliminary data.</text>
</comment>
<reference evidence="2" key="1">
    <citation type="submission" date="2020-11" db="EMBL/GenBank/DDBJ databases">
        <title>Sequencing the genomes of 1000 actinobacteria strains.</title>
        <authorList>
            <person name="Klenk H.-P."/>
        </authorList>
    </citation>
    <scope>NUCLEOTIDE SEQUENCE</scope>
    <source>
        <strain evidence="2">DSM 45356</strain>
    </source>
</reference>
<dbReference type="Proteomes" id="UP000622552">
    <property type="component" value="Unassembled WGS sequence"/>
</dbReference>
<dbReference type="AlphaFoldDB" id="A0A8J7KKD4"/>
<organism evidence="2 3">
    <name type="scientific">Longispora fulva</name>
    <dbReference type="NCBI Taxonomy" id="619741"/>
    <lineage>
        <taxon>Bacteria</taxon>
        <taxon>Bacillati</taxon>
        <taxon>Actinomycetota</taxon>
        <taxon>Actinomycetes</taxon>
        <taxon>Micromonosporales</taxon>
        <taxon>Micromonosporaceae</taxon>
        <taxon>Longispora</taxon>
    </lineage>
</organism>
<evidence type="ECO:0000313" key="2">
    <source>
        <dbReference type="EMBL" id="MBG6137959.1"/>
    </source>
</evidence>
<feature type="compositionally biased region" description="Low complexity" evidence="1">
    <location>
        <begin position="58"/>
        <end position="69"/>
    </location>
</feature>
<proteinExistence type="predicted"/>